<sequence>MARRVNAGTAAWLLGGTIVTFTLATAALATPRRGPNAAITEGRHVFRYDTFGDEAFWSGVLRLHEPIAALTPVQALGAGLKVDLDALPAATVDALRAGEVNLNDPAVTLDLLARDAVVGVKAKVEDGALSAVGITCALCHSTVDDALAPGVGHRLDGWPNRDLNVGAIVGLSPNLQPVADLLGVDVPALRSVLDAWGPGKFDATVFLDGKGFRPDGRTAATLIPPAFGLAGVNLHTFTGWGQVTYWNAFVANLEMHGQGTFFDPRLDDATKFPIAARNGFGHVRPPEGKPDLVTPKLPALHAYQLSLAAPRPPEGSFDPAAAARGGALFAGAAKCASCHVPPIFTEPGWNLHTPAEIGIDDFQANRGPEGRYRTTPLRGLFAHAKGGYYHDGRFATLGDVVDHYDQHLDLHLTQAQRSDLVEYLKSL</sequence>
<protein>
    <submittedName>
        <fullName evidence="6">Lipoprotein</fullName>
    </submittedName>
</protein>
<evidence type="ECO:0000313" key="6">
    <source>
        <dbReference type="EMBL" id="ACL66676.1"/>
    </source>
</evidence>
<dbReference type="InterPro" id="IPR051395">
    <property type="entry name" value="Cytochrome_c_Peroxidase/MauG"/>
</dbReference>
<dbReference type="HOGENOM" id="CLU_596712_0_0_7"/>
<evidence type="ECO:0000259" key="5">
    <source>
        <dbReference type="PROSITE" id="PS51007"/>
    </source>
</evidence>
<evidence type="ECO:0000256" key="2">
    <source>
        <dbReference type="ARBA" id="ARBA00022723"/>
    </source>
</evidence>
<accession>B8JHG4</accession>
<dbReference type="PANTHER" id="PTHR30600">
    <property type="entry name" value="CYTOCHROME C PEROXIDASE-RELATED"/>
    <property type="match status" value="1"/>
</dbReference>
<evidence type="ECO:0000256" key="1">
    <source>
        <dbReference type="ARBA" id="ARBA00022617"/>
    </source>
</evidence>
<evidence type="ECO:0000313" key="7">
    <source>
        <dbReference type="Proteomes" id="UP000007089"/>
    </source>
</evidence>
<dbReference type="PROSITE" id="PS51007">
    <property type="entry name" value="CYTC"/>
    <property type="match status" value="1"/>
</dbReference>
<dbReference type="EMBL" id="CP001359">
    <property type="protein sequence ID" value="ACL66676.1"/>
    <property type="molecule type" value="Genomic_DNA"/>
</dbReference>
<keyword evidence="1 4" id="KW-0349">Heme</keyword>
<dbReference type="GO" id="GO:0009055">
    <property type="term" value="F:electron transfer activity"/>
    <property type="evidence" value="ECO:0007669"/>
    <property type="project" value="InterPro"/>
</dbReference>
<dbReference type="GO" id="GO:0020037">
    <property type="term" value="F:heme binding"/>
    <property type="evidence" value="ECO:0007669"/>
    <property type="project" value="InterPro"/>
</dbReference>
<dbReference type="InterPro" id="IPR036909">
    <property type="entry name" value="Cyt_c-like_dom_sf"/>
</dbReference>
<keyword evidence="7" id="KW-1185">Reference proteome</keyword>
<keyword evidence="3 4" id="KW-0408">Iron</keyword>
<dbReference type="InterPro" id="IPR009056">
    <property type="entry name" value="Cyt_c-like_dom"/>
</dbReference>
<reference evidence="6" key="1">
    <citation type="submission" date="2009-01" db="EMBL/GenBank/DDBJ databases">
        <title>Complete sequence of Anaeromyxobacter dehalogenans 2CP-1.</title>
        <authorList>
            <consortium name="US DOE Joint Genome Institute"/>
            <person name="Lucas S."/>
            <person name="Copeland A."/>
            <person name="Lapidus A."/>
            <person name="Glavina del Rio T."/>
            <person name="Dalin E."/>
            <person name="Tice H."/>
            <person name="Bruce D."/>
            <person name="Goodwin L."/>
            <person name="Pitluck S."/>
            <person name="Saunders E."/>
            <person name="Brettin T."/>
            <person name="Detter J.C."/>
            <person name="Han C."/>
            <person name="Larimer F."/>
            <person name="Land M."/>
            <person name="Hauser L."/>
            <person name="Kyrpides N."/>
            <person name="Ovchinnikova G."/>
            <person name="Beliaev A.S."/>
            <person name="Richardson P."/>
        </authorList>
    </citation>
    <scope>NUCLEOTIDE SEQUENCE</scope>
    <source>
        <strain evidence="6">2CP-1</strain>
    </source>
</reference>
<organism evidence="6 7">
    <name type="scientific">Anaeromyxobacter dehalogenans (strain ATCC BAA-258 / DSM 21875 / 2CP-1)</name>
    <dbReference type="NCBI Taxonomy" id="455488"/>
    <lineage>
        <taxon>Bacteria</taxon>
        <taxon>Pseudomonadati</taxon>
        <taxon>Myxococcota</taxon>
        <taxon>Myxococcia</taxon>
        <taxon>Myxococcales</taxon>
        <taxon>Cystobacterineae</taxon>
        <taxon>Anaeromyxobacteraceae</taxon>
        <taxon>Anaeromyxobacter</taxon>
    </lineage>
</organism>
<dbReference type="AlphaFoldDB" id="B8JHG4"/>
<dbReference type="Gene3D" id="1.10.760.10">
    <property type="entry name" value="Cytochrome c-like domain"/>
    <property type="match status" value="1"/>
</dbReference>
<name>B8JHG4_ANAD2</name>
<keyword evidence="2 4" id="KW-0479">Metal-binding</keyword>
<gene>
    <name evidence="6" type="ordered locus">A2cp1_3342</name>
</gene>
<dbReference type="GO" id="GO:0046872">
    <property type="term" value="F:metal ion binding"/>
    <property type="evidence" value="ECO:0007669"/>
    <property type="project" value="UniProtKB-KW"/>
</dbReference>
<evidence type="ECO:0000256" key="4">
    <source>
        <dbReference type="PROSITE-ProRule" id="PRU00433"/>
    </source>
</evidence>
<dbReference type="SUPFAM" id="SSF46626">
    <property type="entry name" value="Cytochrome c"/>
    <property type="match status" value="1"/>
</dbReference>
<keyword evidence="6" id="KW-0449">Lipoprotein</keyword>
<evidence type="ECO:0000256" key="3">
    <source>
        <dbReference type="ARBA" id="ARBA00023004"/>
    </source>
</evidence>
<dbReference type="RefSeq" id="WP_015934486.1">
    <property type="nucleotide sequence ID" value="NC_011891.1"/>
</dbReference>
<dbReference type="Proteomes" id="UP000007089">
    <property type="component" value="Chromosome"/>
</dbReference>
<feature type="domain" description="Cytochrome c" evidence="5">
    <location>
        <begin position="320"/>
        <end position="427"/>
    </location>
</feature>
<dbReference type="GO" id="GO:0004130">
    <property type="term" value="F:cytochrome-c peroxidase activity"/>
    <property type="evidence" value="ECO:0007669"/>
    <property type="project" value="TreeGrafter"/>
</dbReference>
<proteinExistence type="predicted"/>
<dbReference type="KEGG" id="acp:A2cp1_3342"/>